<dbReference type="Gene3D" id="1.25.40.10">
    <property type="entry name" value="Tetratricopeptide repeat domain"/>
    <property type="match status" value="3"/>
</dbReference>
<evidence type="ECO:0000313" key="5">
    <source>
        <dbReference type="Proteomes" id="UP001293593"/>
    </source>
</evidence>
<dbReference type="Pfam" id="PF01535">
    <property type="entry name" value="PPR"/>
    <property type="match status" value="2"/>
</dbReference>
<dbReference type="PANTHER" id="PTHR47939:SF10">
    <property type="entry name" value="PENTACOTRIPEPTIDE-REPEAT REGION OF PRORP DOMAIN-CONTAINING PROTEIN"/>
    <property type="match status" value="1"/>
</dbReference>
<evidence type="ECO:0000256" key="2">
    <source>
        <dbReference type="ARBA" id="ARBA00022737"/>
    </source>
</evidence>
<dbReference type="PROSITE" id="PS51375">
    <property type="entry name" value="PPR"/>
    <property type="match status" value="5"/>
</dbReference>
<feature type="repeat" description="PPR" evidence="3">
    <location>
        <begin position="392"/>
        <end position="426"/>
    </location>
</feature>
<keyword evidence="5" id="KW-1185">Reference proteome</keyword>
<dbReference type="NCBIfam" id="TIGR00756">
    <property type="entry name" value="PPR"/>
    <property type="match status" value="3"/>
</dbReference>
<feature type="repeat" description="PPR" evidence="3">
    <location>
        <begin position="532"/>
        <end position="567"/>
    </location>
</feature>
<name>A0AAE1J2S1_9FABA</name>
<comment type="similarity">
    <text evidence="1">Belongs to the PPR family. P subfamily.</text>
</comment>
<comment type="caution">
    <text evidence="4">The sequence shown here is derived from an EMBL/GenBank/DDBJ whole genome shotgun (WGS) entry which is preliminary data.</text>
</comment>
<feature type="repeat" description="PPR" evidence="3">
    <location>
        <begin position="427"/>
        <end position="461"/>
    </location>
</feature>
<reference evidence="4" key="1">
    <citation type="submission" date="2023-10" db="EMBL/GenBank/DDBJ databases">
        <title>Chromosome-level genome of the transformable northern wattle, Acacia crassicarpa.</title>
        <authorList>
            <person name="Massaro I."/>
            <person name="Sinha N.R."/>
            <person name="Poethig S."/>
            <person name="Leichty A.R."/>
        </authorList>
    </citation>
    <scope>NUCLEOTIDE SEQUENCE</scope>
    <source>
        <strain evidence="4">Acra3RX</strain>
        <tissue evidence="4">Leaf</tissue>
    </source>
</reference>
<dbReference type="InterPro" id="IPR050667">
    <property type="entry name" value="PPR-containing_protein"/>
</dbReference>
<dbReference type="PANTHER" id="PTHR47939">
    <property type="entry name" value="MEMBRANE-ASSOCIATED SALT-INDUCIBLE PROTEIN-LIKE"/>
    <property type="match status" value="1"/>
</dbReference>
<feature type="repeat" description="PPR" evidence="3">
    <location>
        <begin position="462"/>
        <end position="492"/>
    </location>
</feature>
<dbReference type="AlphaFoldDB" id="A0AAE1J2S1"/>
<dbReference type="InterPro" id="IPR002885">
    <property type="entry name" value="PPR_rpt"/>
</dbReference>
<dbReference type="EMBL" id="JAWXYG010000010">
    <property type="protein sequence ID" value="KAK4260624.1"/>
    <property type="molecule type" value="Genomic_DNA"/>
</dbReference>
<organism evidence="4 5">
    <name type="scientific">Acacia crassicarpa</name>
    <name type="common">northern wattle</name>
    <dbReference type="NCBI Taxonomy" id="499986"/>
    <lineage>
        <taxon>Eukaryota</taxon>
        <taxon>Viridiplantae</taxon>
        <taxon>Streptophyta</taxon>
        <taxon>Embryophyta</taxon>
        <taxon>Tracheophyta</taxon>
        <taxon>Spermatophyta</taxon>
        <taxon>Magnoliopsida</taxon>
        <taxon>eudicotyledons</taxon>
        <taxon>Gunneridae</taxon>
        <taxon>Pentapetalae</taxon>
        <taxon>rosids</taxon>
        <taxon>fabids</taxon>
        <taxon>Fabales</taxon>
        <taxon>Fabaceae</taxon>
        <taxon>Caesalpinioideae</taxon>
        <taxon>mimosoid clade</taxon>
        <taxon>Acacieae</taxon>
        <taxon>Acacia</taxon>
    </lineage>
</organism>
<feature type="repeat" description="PPR" evidence="3">
    <location>
        <begin position="497"/>
        <end position="531"/>
    </location>
</feature>
<dbReference type="SUPFAM" id="SSF81901">
    <property type="entry name" value="HCP-like"/>
    <property type="match status" value="1"/>
</dbReference>
<dbReference type="InterPro" id="IPR011990">
    <property type="entry name" value="TPR-like_helical_dom_sf"/>
</dbReference>
<accession>A0AAE1J2S1</accession>
<keyword evidence="2" id="KW-0677">Repeat</keyword>
<protein>
    <recommendedName>
        <fullName evidence="6">Pentatricopeptide repeat-containing protein</fullName>
    </recommendedName>
</protein>
<evidence type="ECO:0000256" key="3">
    <source>
        <dbReference type="PROSITE-ProRule" id="PRU00708"/>
    </source>
</evidence>
<gene>
    <name evidence="4" type="ORF">QN277_003717</name>
</gene>
<evidence type="ECO:0000313" key="4">
    <source>
        <dbReference type="EMBL" id="KAK4260624.1"/>
    </source>
</evidence>
<evidence type="ECO:0000256" key="1">
    <source>
        <dbReference type="ARBA" id="ARBA00007626"/>
    </source>
</evidence>
<evidence type="ECO:0008006" key="6">
    <source>
        <dbReference type="Google" id="ProtNLM"/>
    </source>
</evidence>
<dbReference type="Pfam" id="PF13041">
    <property type="entry name" value="PPR_2"/>
    <property type="match status" value="2"/>
</dbReference>
<dbReference type="Proteomes" id="UP001293593">
    <property type="component" value="Unassembled WGS sequence"/>
</dbReference>
<sequence length="595" mass="66875">MWRLGFARQAFQNFNASRTRIPKVTAALSSSVAIVQSSHSFARDFPQISCLCKNHRFFSQHPAEYSHFESQTTDSTKEGFIHEVPMHSSEGIDEYDGAQMGSNALLDNGPLEEALEETGGVQMDISASDFDQQGEEEGKEEVYAIDPEKLENVLSLLQSSLDGSLESCLNDMGLILHEEFVIKVIQTPLIAGDNLIRFLRWAWKDKSFEVTTAIVESLVLTVCSALKKKEIYSLWDLIKDINEKENEVLTVEILNQLIASFSKLGKGKAAFEAFNYFEEHGGVPNADTYYFTVEALCRRSFFDWAWSVSQNMLDANSLPACEKVGKIISWFCKGKTAKAAHEIYIAAREKKQHVPTSSINFLIGQLSHENETVQLALETLEDIIIREDKKHAIKPYSAVVKALCRIKDVNRAKQLVLRMITEGPPPGNAVFNYVITGYSKIGEMDQALEMMKLMETRGLRPDVYTYTVLISAYANGGEMEEAQKVFAEAKKKYSELSAVTYHALIRGYCKLDQFDKALELLAEMKNFGVRPTAAEYEKLIQSLCLKALDWQTAEKLLEEMKENGLHLKGITRALITAVKEMEKEGVETEKVSLVA</sequence>
<proteinExistence type="inferred from homology"/>